<gene>
    <name evidence="1" type="ORF">PDTA9734_23970</name>
</gene>
<organism evidence="1 2">
    <name type="scientific">Phytobacter diazotrophicus</name>
    <dbReference type="NCBI Taxonomy" id="395631"/>
    <lineage>
        <taxon>Bacteria</taxon>
        <taxon>Pseudomonadati</taxon>
        <taxon>Pseudomonadota</taxon>
        <taxon>Gammaproteobacteria</taxon>
        <taxon>Enterobacterales</taxon>
        <taxon>Enterobacteriaceae</taxon>
        <taxon>Phytobacter</taxon>
    </lineage>
</organism>
<dbReference type="Proteomes" id="UP001320460">
    <property type="component" value="Chromosome"/>
</dbReference>
<evidence type="ECO:0000313" key="2">
    <source>
        <dbReference type="Proteomes" id="UP001320460"/>
    </source>
</evidence>
<accession>A0ABM7VUR7</accession>
<dbReference type="EMBL" id="AP025334">
    <property type="protein sequence ID" value="BDD50910.1"/>
    <property type="molecule type" value="Genomic_DNA"/>
</dbReference>
<sequence length="47" mass="5691">MMKKCATRVFLALVWPQATMRIIREKTLFYYFAAADVFYIHWASHYT</sequence>
<name>A0ABM7VUR7_9ENTR</name>
<proteinExistence type="predicted"/>
<reference evidence="1 2" key="1">
    <citation type="submission" date="2021-12" db="EMBL/GenBank/DDBJ databases">
        <title>Complete genome sequence of Phytobacter diazotrophicus TA9734.</title>
        <authorList>
            <person name="Kubota H."/>
            <person name="Nakayama Y."/>
            <person name="Ariyoshi T."/>
        </authorList>
    </citation>
    <scope>NUCLEOTIDE SEQUENCE [LARGE SCALE GENOMIC DNA]</scope>
    <source>
        <strain evidence="1 2">TA9734</strain>
    </source>
</reference>
<protein>
    <submittedName>
        <fullName evidence="1">Uncharacterized protein</fullName>
    </submittedName>
</protein>
<keyword evidence="2" id="KW-1185">Reference proteome</keyword>
<evidence type="ECO:0000313" key="1">
    <source>
        <dbReference type="EMBL" id="BDD50910.1"/>
    </source>
</evidence>